<sequence length="256" mass="29316">MELYPGFSLFRGLYEFSHYAFQGNLTGRNGMMWKDLSESSMDKVFYIIIVEWFFLLISAYYIDKMSSSGKGLLFFLKKPFEKFLSPQRPCLQNQVSTVAVEMEKLDVIQESEKVEKLMLEQSISHTIVCNKMNKEYPGRDGNPPKMAVRGLSFAVPSGECFGMLGPNGAGKTSFINMMTGLVKPTSGSAFVQGLDICMDMDRVYTSMGVCPQHEFLRLRLRLSLRLRLRLFLWLLFVLQPQIQPQPQPQTQLVVRF</sequence>
<dbReference type="GO" id="GO:0005524">
    <property type="term" value="F:ATP binding"/>
    <property type="evidence" value="ECO:0007669"/>
    <property type="project" value="InterPro"/>
</dbReference>
<dbReference type="PANTHER" id="PTHR19229">
    <property type="entry name" value="ATP-BINDING CASSETTE TRANSPORTER SUBFAMILY A ABCA"/>
    <property type="match status" value="1"/>
</dbReference>
<dbReference type="OMA" id="EWILALM"/>
<evidence type="ECO:0000313" key="5">
    <source>
        <dbReference type="Proteomes" id="UP000032141"/>
    </source>
</evidence>
<comment type="similarity">
    <text evidence="1">Belongs to the ABC transporter superfamily. ABCA family. CPR flippase (TC 3.A.1.211) subfamily.</text>
</comment>
<dbReference type="GO" id="GO:0016887">
    <property type="term" value="F:ATP hydrolysis activity"/>
    <property type="evidence" value="ECO:0007669"/>
    <property type="project" value="InterPro"/>
</dbReference>
<protein>
    <recommendedName>
        <fullName evidence="3">ABC transporter domain-containing protein</fullName>
    </recommendedName>
</protein>
<keyword evidence="2" id="KW-0812">Transmembrane</keyword>
<dbReference type="eggNOG" id="KOG0059">
    <property type="taxonomic scope" value="Eukaryota"/>
</dbReference>
<evidence type="ECO:0000256" key="2">
    <source>
        <dbReference type="SAM" id="Phobius"/>
    </source>
</evidence>
<organism evidence="4 5">
    <name type="scientific">Brassica oleracea var. oleracea</name>
    <dbReference type="NCBI Taxonomy" id="109376"/>
    <lineage>
        <taxon>Eukaryota</taxon>
        <taxon>Viridiplantae</taxon>
        <taxon>Streptophyta</taxon>
        <taxon>Embryophyta</taxon>
        <taxon>Tracheophyta</taxon>
        <taxon>Spermatophyta</taxon>
        <taxon>Magnoliopsida</taxon>
        <taxon>eudicotyledons</taxon>
        <taxon>Gunneridae</taxon>
        <taxon>Pentapetalae</taxon>
        <taxon>rosids</taxon>
        <taxon>malvids</taxon>
        <taxon>Brassicales</taxon>
        <taxon>Brassicaceae</taxon>
        <taxon>Brassiceae</taxon>
        <taxon>Brassica</taxon>
    </lineage>
</organism>
<dbReference type="EnsemblPlants" id="Bo1g072390.1">
    <property type="protein sequence ID" value="Bo1g072390.1"/>
    <property type="gene ID" value="Bo1g072390"/>
</dbReference>
<dbReference type="Gramene" id="Bo1g072390.1">
    <property type="protein sequence ID" value="Bo1g072390.1"/>
    <property type="gene ID" value="Bo1g072390"/>
</dbReference>
<dbReference type="SUPFAM" id="SSF52540">
    <property type="entry name" value="P-loop containing nucleoside triphosphate hydrolases"/>
    <property type="match status" value="1"/>
</dbReference>
<keyword evidence="2" id="KW-0472">Membrane</keyword>
<keyword evidence="2" id="KW-1133">Transmembrane helix</keyword>
<dbReference type="GO" id="GO:0005319">
    <property type="term" value="F:lipid transporter activity"/>
    <property type="evidence" value="ECO:0007669"/>
    <property type="project" value="TreeGrafter"/>
</dbReference>
<dbReference type="HOGENOM" id="CLU_095119_0_0_1"/>
<reference evidence="4 5" key="1">
    <citation type="journal article" date="2014" name="Genome Biol.">
        <title>Transcriptome and methylome profiling reveals relics of genome dominance in the mesopolyploid Brassica oleracea.</title>
        <authorList>
            <person name="Parkin I.A."/>
            <person name="Koh C."/>
            <person name="Tang H."/>
            <person name="Robinson S.J."/>
            <person name="Kagale S."/>
            <person name="Clarke W.E."/>
            <person name="Town C.D."/>
            <person name="Nixon J."/>
            <person name="Krishnakumar V."/>
            <person name="Bidwell S.L."/>
            <person name="Denoeud F."/>
            <person name="Belcram H."/>
            <person name="Links M.G."/>
            <person name="Just J."/>
            <person name="Clarke C."/>
            <person name="Bender T."/>
            <person name="Huebert T."/>
            <person name="Mason A.S."/>
            <person name="Pires J.C."/>
            <person name="Barker G."/>
            <person name="Moore J."/>
            <person name="Walley P.G."/>
            <person name="Manoli S."/>
            <person name="Batley J."/>
            <person name="Edwards D."/>
            <person name="Nelson M.N."/>
            <person name="Wang X."/>
            <person name="Paterson A.H."/>
            <person name="King G."/>
            <person name="Bancroft I."/>
            <person name="Chalhoub B."/>
            <person name="Sharpe A.G."/>
        </authorList>
    </citation>
    <scope>NUCLEOTIDE SEQUENCE</scope>
    <source>
        <strain evidence="4 5">cv. TO1000</strain>
    </source>
</reference>
<proteinExistence type="inferred from homology"/>
<dbReference type="Pfam" id="PF00005">
    <property type="entry name" value="ABC_tran"/>
    <property type="match status" value="1"/>
</dbReference>
<dbReference type="GO" id="GO:0140359">
    <property type="term" value="F:ABC-type transporter activity"/>
    <property type="evidence" value="ECO:0007669"/>
    <property type="project" value="InterPro"/>
</dbReference>
<dbReference type="PANTHER" id="PTHR19229:SF154">
    <property type="entry name" value="ABC TRANSPORTER A FAMILY MEMBER 3-RELATED"/>
    <property type="match status" value="1"/>
</dbReference>
<keyword evidence="5" id="KW-1185">Reference proteome</keyword>
<dbReference type="AlphaFoldDB" id="A0A0D3A904"/>
<dbReference type="GO" id="GO:0016020">
    <property type="term" value="C:membrane"/>
    <property type="evidence" value="ECO:0007669"/>
    <property type="project" value="InterPro"/>
</dbReference>
<name>A0A0D3A904_BRAOL</name>
<feature type="domain" description="ABC transporter" evidence="3">
    <location>
        <begin position="149"/>
        <end position="220"/>
    </location>
</feature>
<reference evidence="4" key="2">
    <citation type="submission" date="2015-03" db="UniProtKB">
        <authorList>
            <consortium name="EnsemblPlants"/>
        </authorList>
    </citation>
    <scope>IDENTIFICATION</scope>
</reference>
<dbReference type="InterPro" id="IPR026082">
    <property type="entry name" value="ABCA"/>
</dbReference>
<evidence type="ECO:0000256" key="1">
    <source>
        <dbReference type="ARBA" id="ARBA00008526"/>
    </source>
</evidence>
<dbReference type="Gene3D" id="3.40.50.300">
    <property type="entry name" value="P-loop containing nucleotide triphosphate hydrolases"/>
    <property type="match status" value="1"/>
</dbReference>
<evidence type="ECO:0000259" key="3">
    <source>
        <dbReference type="Pfam" id="PF00005"/>
    </source>
</evidence>
<dbReference type="Proteomes" id="UP000032141">
    <property type="component" value="Chromosome C1"/>
</dbReference>
<evidence type="ECO:0000313" key="4">
    <source>
        <dbReference type="EnsemblPlants" id="Bo1g072390.1"/>
    </source>
</evidence>
<feature type="transmembrane region" description="Helical" evidence="2">
    <location>
        <begin position="44"/>
        <end position="62"/>
    </location>
</feature>
<accession>A0A0D3A904</accession>
<dbReference type="InterPro" id="IPR027417">
    <property type="entry name" value="P-loop_NTPase"/>
</dbReference>
<dbReference type="InterPro" id="IPR003439">
    <property type="entry name" value="ABC_transporter-like_ATP-bd"/>
</dbReference>
<dbReference type="STRING" id="109376.A0A0D3A904"/>